<dbReference type="AlphaFoldDB" id="A0A4R1QU54"/>
<dbReference type="SUPFAM" id="SSF46894">
    <property type="entry name" value="C-terminal effector domain of the bipartite response regulators"/>
    <property type="match status" value="1"/>
</dbReference>
<dbReference type="InterPro" id="IPR016032">
    <property type="entry name" value="Sig_transdc_resp-reg_C-effctor"/>
</dbReference>
<evidence type="ECO:0000256" key="1">
    <source>
        <dbReference type="ARBA" id="ARBA00023015"/>
    </source>
</evidence>
<gene>
    <name evidence="5" type="ORF">EDD76_10810</name>
</gene>
<dbReference type="CDD" id="cd06170">
    <property type="entry name" value="LuxR_C_like"/>
    <property type="match status" value="1"/>
</dbReference>
<dbReference type="EMBL" id="SLUO01000008">
    <property type="protein sequence ID" value="TCL57476.1"/>
    <property type="molecule type" value="Genomic_DNA"/>
</dbReference>
<keyword evidence="1" id="KW-0805">Transcription regulation</keyword>
<dbReference type="GO" id="GO:0006355">
    <property type="term" value="P:regulation of DNA-templated transcription"/>
    <property type="evidence" value="ECO:0007669"/>
    <property type="project" value="InterPro"/>
</dbReference>
<proteinExistence type="predicted"/>
<dbReference type="OrthoDB" id="1137593at2"/>
<evidence type="ECO:0000313" key="5">
    <source>
        <dbReference type="EMBL" id="TCL57476.1"/>
    </source>
</evidence>
<dbReference type="PANTHER" id="PTHR44688:SF16">
    <property type="entry name" value="DNA-BINDING TRANSCRIPTIONAL ACTIVATOR DEVR_DOSR"/>
    <property type="match status" value="1"/>
</dbReference>
<dbReference type="PANTHER" id="PTHR44688">
    <property type="entry name" value="DNA-BINDING TRANSCRIPTIONAL ACTIVATOR DEVR_DOSR"/>
    <property type="match status" value="1"/>
</dbReference>
<dbReference type="InterPro" id="IPR027417">
    <property type="entry name" value="P-loop_NTPase"/>
</dbReference>
<name>A0A4R1QU54_9FIRM</name>
<reference evidence="5 6" key="1">
    <citation type="submission" date="2019-03" db="EMBL/GenBank/DDBJ databases">
        <title>Genomic Encyclopedia of Type Strains, Phase IV (KMG-IV): sequencing the most valuable type-strain genomes for metagenomic binning, comparative biology and taxonomic classification.</title>
        <authorList>
            <person name="Goeker M."/>
        </authorList>
    </citation>
    <scope>NUCLEOTIDE SEQUENCE [LARGE SCALE GENOMIC DNA]</scope>
    <source>
        <strain evidence="5 6">DSM 100556</strain>
    </source>
</reference>
<comment type="caution">
    <text evidence="5">The sequence shown here is derived from an EMBL/GenBank/DDBJ whole genome shotgun (WGS) entry which is preliminary data.</text>
</comment>
<dbReference type="InterPro" id="IPR036388">
    <property type="entry name" value="WH-like_DNA-bd_sf"/>
</dbReference>
<dbReference type="STRING" id="1469948.GCA_000732725_01979"/>
<dbReference type="SUPFAM" id="SSF52540">
    <property type="entry name" value="P-loop containing nucleoside triphosphate hydrolases"/>
    <property type="match status" value="1"/>
</dbReference>
<evidence type="ECO:0000256" key="3">
    <source>
        <dbReference type="ARBA" id="ARBA00023163"/>
    </source>
</evidence>
<feature type="domain" description="HTH luxR-type" evidence="4">
    <location>
        <begin position="766"/>
        <end position="828"/>
    </location>
</feature>
<dbReference type="Gene3D" id="1.25.40.10">
    <property type="entry name" value="Tetratricopeptide repeat domain"/>
    <property type="match status" value="1"/>
</dbReference>
<dbReference type="Pfam" id="PF00196">
    <property type="entry name" value="GerE"/>
    <property type="match status" value="1"/>
</dbReference>
<dbReference type="GO" id="GO:0003677">
    <property type="term" value="F:DNA binding"/>
    <property type="evidence" value="ECO:0007669"/>
    <property type="project" value="UniProtKB-KW"/>
</dbReference>
<dbReference type="Pfam" id="PF25873">
    <property type="entry name" value="WHD_MalT"/>
    <property type="match status" value="1"/>
</dbReference>
<dbReference type="SMART" id="SM00421">
    <property type="entry name" value="HTH_LUXR"/>
    <property type="match status" value="1"/>
</dbReference>
<dbReference type="Proteomes" id="UP000295718">
    <property type="component" value="Unassembled WGS sequence"/>
</dbReference>
<evidence type="ECO:0000313" key="6">
    <source>
        <dbReference type="Proteomes" id="UP000295718"/>
    </source>
</evidence>
<keyword evidence="2" id="KW-0238">DNA-binding</keyword>
<dbReference type="InterPro" id="IPR049945">
    <property type="entry name" value="AAA_22"/>
</dbReference>
<dbReference type="InterPro" id="IPR011990">
    <property type="entry name" value="TPR-like_helical_dom_sf"/>
</dbReference>
<evidence type="ECO:0000256" key="2">
    <source>
        <dbReference type="ARBA" id="ARBA00023125"/>
    </source>
</evidence>
<dbReference type="GO" id="GO:0016887">
    <property type="term" value="F:ATP hydrolysis activity"/>
    <property type="evidence" value="ECO:0007669"/>
    <property type="project" value="InterPro"/>
</dbReference>
<dbReference type="InterPro" id="IPR000792">
    <property type="entry name" value="Tscrpt_reg_LuxR_C"/>
</dbReference>
<dbReference type="RefSeq" id="WP_051869381.1">
    <property type="nucleotide sequence ID" value="NZ_JPNB01000001.1"/>
</dbReference>
<dbReference type="PROSITE" id="PS50043">
    <property type="entry name" value="HTH_LUXR_2"/>
    <property type="match status" value="1"/>
</dbReference>
<dbReference type="Gene3D" id="1.10.10.10">
    <property type="entry name" value="Winged helix-like DNA-binding domain superfamily/Winged helix DNA-binding domain"/>
    <property type="match status" value="1"/>
</dbReference>
<evidence type="ECO:0000259" key="4">
    <source>
        <dbReference type="PROSITE" id="PS50043"/>
    </source>
</evidence>
<protein>
    <submittedName>
        <fullName evidence="5">LuxR family maltose regulon positive regulatory protein</fullName>
    </submittedName>
</protein>
<sequence>MQIMKRKTSETYYFSKQLKHQMSGMEKYPLTVVEAPSGFGKTTAVREYLKKHSGISVCSHWYTCMGESPTKVWDGICSLFGEIDEAVEAKLKRLELPTLDSLADLVLLLRKLRCEQETFLVIDNYQLFGSEIKSQIINAFSVHGDDKLHIVFITQPLGNKPQDTVHYANVYEIDNRYLVFDRDSIGSYFRMSGLALSDSELDYVHRSTEGWAAAVRLQMLNYQQGGSFEHTNDIDQLIKIAVWNKLSEEEKLFLLSVSVLESFTTKQALIMMEETALPDSILNLLENNSFIRYFPKTDLYYMHSILQDYLRNRFYNQQTQKFKSRILHRAGEACTAMEQYYPAARFYYEVSDYNAILSLPFDAVYLNNQKEKDILEFIANLVQTCPENILRKYPLCVIGFAFQLYMGGWYAAFGKLSQLIVAMIEKPEGIGEKELHRIKGEFALLTSFSAYNDIQKMSEGHKEAMKYLDSPSRFLLPTSPWTFTNISVLTMYWSKSGELENELNYMDECMPHYSKLARGHGTGADSVMRAEAMLLRGLDQEAEALCHKAVYLCGEQKQLGLGLCAGLILARIAMLRGDEEMYVISLEKIRKHTKDKPERFLLRMAELSIASLSLTLGNTKELAEWLYDLESIKKVLYAPALPQGNVLYGKLLLINKRYNELYGLSQPMLGMAAKMNYLLPQVYHLIYLAIAKHSQGQTKEAQEHLGQALAISLSDKVYMPFAEHGAALRPLLESVTVAVENKEGLKQVIKLAGRQEAGMKAIEKKLLLSKSPLTPRERDIALLAKERLSAGEIAEALFITESTVRSALKKIYCKLNIHSKAELSGIDF</sequence>
<accession>A0A4R1QU54</accession>
<dbReference type="Pfam" id="PF13401">
    <property type="entry name" value="AAA_22"/>
    <property type="match status" value="1"/>
</dbReference>
<dbReference type="InterPro" id="IPR059106">
    <property type="entry name" value="WHD_MalT"/>
</dbReference>
<keyword evidence="3" id="KW-0804">Transcription</keyword>
<organism evidence="5 6">
    <name type="scientific">Kineothrix alysoides</name>
    <dbReference type="NCBI Taxonomy" id="1469948"/>
    <lineage>
        <taxon>Bacteria</taxon>
        <taxon>Bacillati</taxon>
        <taxon>Bacillota</taxon>
        <taxon>Clostridia</taxon>
        <taxon>Lachnospirales</taxon>
        <taxon>Lachnospiraceae</taxon>
        <taxon>Kineothrix</taxon>
    </lineage>
</organism>
<keyword evidence="6" id="KW-1185">Reference proteome</keyword>